<keyword evidence="12" id="KW-0732">Signal</keyword>
<evidence type="ECO:0000256" key="7">
    <source>
        <dbReference type="ARBA" id="ARBA00022857"/>
    </source>
</evidence>
<evidence type="ECO:0000256" key="12">
    <source>
        <dbReference type="SAM" id="SignalP"/>
    </source>
</evidence>
<feature type="chain" id="PRO_5016247413" description="1-deoxy-D-xylulose-5-phosphate reductoisomerase" evidence="12">
    <location>
        <begin position="19"/>
        <end position="230"/>
    </location>
</feature>
<gene>
    <name evidence="15" type="ORF">F511_46483</name>
</gene>
<dbReference type="Pfam" id="PF08436">
    <property type="entry name" value="DXP_redisom_C"/>
    <property type="match status" value="1"/>
</dbReference>
<dbReference type="GO" id="GO:0016853">
    <property type="term" value="F:isomerase activity"/>
    <property type="evidence" value="ECO:0007669"/>
    <property type="project" value="UniProtKB-KW"/>
</dbReference>
<keyword evidence="8" id="KW-0560">Oxidoreductase</keyword>
<comment type="pathway">
    <text evidence="3">Isoprenoid biosynthesis; isopentenyl diphosphate biosynthesis via DXP pathway; isopentenyl diphosphate from 1-deoxy-D-xylulose 5-phosphate: step 1/6.</text>
</comment>
<dbReference type="EC" id="1.1.1.267" evidence="5"/>
<keyword evidence="16" id="KW-1185">Reference proteome</keyword>
<keyword evidence="7" id="KW-0521">NADP</keyword>
<keyword evidence="15" id="KW-0413">Isomerase</keyword>
<evidence type="ECO:0000256" key="10">
    <source>
        <dbReference type="ARBA" id="ARBA00023229"/>
    </source>
</evidence>
<comment type="cofactor">
    <cofactor evidence="1">
        <name>Mn(2+)</name>
        <dbReference type="ChEBI" id="CHEBI:29035"/>
    </cofactor>
</comment>
<evidence type="ECO:0000256" key="3">
    <source>
        <dbReference type="ARBA" id="ARBA00005094"/>
    </source>
</evidence>
<comment type="similarity">
    <text evidence="4">Belongs to the DXR family.</text>
</comment>
<dbReference type="InterPro" id="IPR013644">
    <property type="entry name" value="DXP_reductoisomerase_C"/>
</dbReference>
<dbReference type="SUPFAM" id="SSF55347">
    <property type="entry name" value="Glyceraldehyde-3-phosphate dehydrogenase-like, C-terminal domain"/>
    <property type="match status" value="1"/>
</dbReference>
<reference evidence="15 16" key="1">
    <citation type="journal article" date="2015" name="Proc. Natl. Acad. Sci. U.S.A.">
        <title>The resurrection genome of Boea hygrometrica: A blueprint for survival of dehydration.</title>
        <authorList>
            <person name="Xiao L."/>
            <person name="Yang G."/>
            <person name="Zhang L."/>
            <person name="Yang X."/>
            <person name="Zhao S."/>
            <person name="Ji Z."/>
            <person name="Zhou Q."/>
            <person name="Hu M."/>
            <person name="Wang Y."/>
            <person name="Chen M."/>
            <person name="Xu Y."/>
            <person name="Jin H."/>
            <person name="Xiao X."/>
            <person name="Hu G."/>
            <person name="Bao F."/>
            <person name="Hu Y."/>
            <person name="Wan P."/>
            <person name="Li L."/>
            <person name="Deng X."/>
            <person name="Kuang T."/>
            <person name="Xiang C."/>
            <person name="Zhu J.K."/>
            <person name="Oliver M.J."/>
            <person name="He Y."/>
        </authorList>
    </citation>
    <scope>NUCLEOTIDE SEQUENCE [LARGE SCALE GENOMIC DNA]</scope>
    <source>
        <strain evidence="16">cv. XS01</strain>
    </source>
</reference>
<dbReference type="InterPro" id="IPR013512">
    <property type="entry name" value="DXP_reductoisomerase_N"/>
</dbReference>
<dbReference type="EMBL" id="KV115900">
    <property type="protein sequence ID" value="KZT76494.1"/>
    <property type="molecule type" value="Genomic_DNA"/>
</dbReference>
<proteinExistence type="inferred from homology"/>
<evidence type="ECO:0000259" key="14">
    <source>
        <dbReference type="Pfam" id="PF08436"/>
    </source>
</evidence>
<dbReference type="GO" id="GO:0051484">
    <property type="term" value="P:isopentenyl diphosphate biosynthetic process, methylerythritol 4-phosphate pathway involved in terpenoid biosynthetic process"/>
    <property type="evidence" value="ECO:0007669"/>
    <property type="project" value="TreeGrafter"/>
</dbReference>
<sequence length="230" mass="25041">MLFRTALSLMELYGPALVTSTTKDAGDVVIVVTGMVGCAGLKPTVADIEAGKNIALANKETLIAGGLFVLPLAHKNNIKILPDNSKHSAIFQCIQGLPEGALRRIILTASGGVFRYGPVDKWKAVKVADALKHPNWNIEKRFTVDSATLFNKGLEVIEAHYLYVADYDDIDSVVAVHWQGRPTEEDSWEDITVFTIQFSDFNLGDKVALKSGVLLWTKLLMTQTNGLGPS</sequence>
<dbReference type="GO" id="GO:0030604">
    <property type="term" value="F:1-deoxy-D-xylulose-5-phosphate reductoisomerase activity"/>
    <property type="evidence" value="ECO:0007669"/>
    <property type="project" value="UniProtKB-EC"/>
</dbReference>
<evidence type="ECO:0000256" key="5">
    <source>
        <dbReference type="ARBA" id="ARBA00012366"/>
    </source>
</evidence>
<evidence type="ECO:0000313" key="16">
    <source>
        <dbReference type="Proteomes" id="UP000250235"/>
    </source>
</evidence>
<evidence type="ECO:0000256" key="2">
    <source>
        <dbReference type="ARBA" id="ARBA00001946"/>
    </source>
</evidence>
<accession>A0A2Z6ZTE2</accession>
<dbReference type="PANTHER" id="PTHR30525:SF0">
    <property type="entry name" value="1-DEOXY-D-XYLULOSE 5-PHOSPHATE REDUCTOISOMERASE, CHLOROPLASTIC"/>
    <property type="match status" value="1"/>
</dbReference>
<evidence type="ECO:0000256" key="9">
    <source>
        <dbReference type="ARBA" id="ARBA00023211"/>
    </source>
</evidence>
<evidence type="ECO:0000256" key="8">
    <source>
        <dbReference type="ARBA" id="ARBA00023002"/>
    </source>
</evidence>
<evidence type="ECO:0000256" key="6">
    <source>
        <dbReference type="ARBA" id="ARBA00022723"/>
    </source>
</evidence>
<dbReference type="Pfam" id="PF02670">
    <property type="entry name" value="DXP_reductoisom"/>
    <property type="match status" value="1"/>
</dbReference>
<dbReference type="PANTHER" id="PTHR30525">
    <property type="entry name" value="1-DEOXY-D-XYLULOSE 5-PHOSPHATE REDUCTOISOMERASE"/>
    <property type="match status" value="1"/>
</dbReference>
<evidence type="ECO:0000256" key="1">
    <source>
        <dbReference type="ARBA" id="ARBA00001936"/>
    </source>
</evidence>
<evidence type="ECO:0000259" key="13">
    <source>
        <dbReference type="Pfam" id="PF02670"/>
    </source>
</evidence>
<dbReference type="GO" id="GO:0070402">
    <property type="term" value="F:NADPH binding"/>
    <property type="evidence" value="ECO:0007669"/>
    <property type="project" value="InterPro"/>
</dbReference>
<keyword evidence="6" id="KW-0479">Metal-binding</keyword>
<feature type="signal peptide" evidence="12">
    <location>
        <begin position="1"/>
        <end position="18"/>
    </location>
</feature>
<dbReference type="InterPro" id="IPR003821">
    <property type="entry name" value="DXP_reductoisomerase"/>
</dbReference>
<name>A0A2Z6ZTE2_9LAMI</name>
<comment type="catalytic activity">
    <reaction evidence="11">
        <text>2-C-methyl-D-erythritol 4-phosphate + NADP(+) = 1-deoxy-D-xylulose 5-phosphate + NADPH + H(+)</text>
        <dbReference type="Rhea" id="RHEA:13717"/>
        <dbReference type="ChEBI" id="CHEBI:15378"/>
        <dbReference type="ChEBI" id="CHEBI:57783"/>
        <dbReference type="ChEBI" id="CHEBI:57792"/>
        <dbReference type="ChEBI" id="CHEBI:58262"/>
        <dbReference type="ChEBI" id="CHEBI:58349"/>
        <dbReference type="EC" id="1.1.1.267"/>
    </reaction>
    <physiologicalReaction direction="right-to-left" evidence="11">
        <dbReference type="Rhea" id="RHEA:13719"/>
    </physiologicalReaction>
</comment>
<dbReference type="GO" id="GO:0030145">
    <property type="term" value="F:manganese ion binding"/>
    <property type="evidence" value="ECO:0007669"/>
    <property type="project" value="TreeGrafter"/>
</dbReference>
<dbReference type="OrthoDB" id="3482at2759"/>
<comment type="cofactor">
    <cofactor evidence="2">
        <name>Mg(2+)</name>
        <dbReference type="ChEBI" id="CHEBI:18420"/>
    </cofactor>
</comment>
<evidence type="ECO:0000256" key="11">
    <source>
        <dbReference type="ARBA" id="ARBA00048543"/>
    </source>
</evidence>
<feature type="domain" description="1-deoxy-D-xylulose 5-phosphate reductoisomerase N-terminal" evidence="13">
    <location>
        <begin position="25"/>
        <end position="66"/>
    </location>
</feature>
<evidence type="ECO:0000313" key="15">
    <source>
        <dbReference type="EMBL" id="KZT76494.1"/>
    </source>
</evidence>
<protein>
    <recommendedName>
        <fullName evidence="5">1-deoxy-D-xylulose-5-phosphate reductoisomerase</fullName>
        <ecNumber evidence="5">1.1.1.267</ecNumber>
    </recommendedName>
</protein>
<dbReference type="Gene3D" id="3.40.50.720">
    <property type="entry name" value="NAD(P)-binding Rossmann-like Domain"/>
    <property type="match status" value="1"/>
</dbReference>
<dbReference type="Proteomes" id="UP000250235">
    <property type="component" value="Unassembled WGS sequence"/>
</dbReference>
<keyword evidence="10" id="KW-0414">Isoprene biosynthesis</keyword>
<keyword evidence="9" id="KW-0464">Manganese</keyword>
<organism evidence="15 16">
    <name type="scientific">Dorcoceras hygrometricum</name>
    <dbReference type="NCBI Taxonomy" id="472368"/>
    <lineage>
        <taxon>Eukaryota</taxon>
        <taxon>Viridiplantae</taxon>
        <taxon>Streptophyta</taxon>
        <taxon>Embryophyta</taxon>
        <taxon>Tracheophyta</taxon>
        <taxon>Spermatophyta</taxon>
        <taxon>Magnoliopsida</taxon>
        <taxon>eudicotyledons</taxon>
        <taxon>Gunneridae</taxon>
        <taxon>Pentapetalae</taxon>
        <taxon>asterids</taxon>
        <taxon>lamiids</taxon>
        <taxon>Lamiales</taxon>
        <taxon>Gesneriaceae</taxon>
        <taxon>Didymocarpoideae</taxon>
        <taxon>Trichosporeae</taxon>
        <taxon>Loxocarpinae</taxon>
        <taxon>Dorcoceras</taxon>
    </lineage>
</organism>
<feature type="domain" description="1-deoxy-D-xylulose 5-phosphate reductoisomerase C-terminal" evidence="14">
    <location>
        <begin position="80"/>
        <end position="163"/>
    </location>
</feature>
<dbReference type="UniPathway" id="UPA00056">
    <property type="reaction ID" value="UER00092"/>
</dbReference>
<evidence type="ECO:0000256" key="4">
    <source>
        <dbReference type="ARBA" id="ARBA00006825"/>
    </source>
</evidence>
<dbReference type="AlphaFoldDB" id="A0A2Z6ZTE2"/>